<protein>
    <submittedName>
        <fullName evidence="2">Uncharacterized protein</fullName>
    </submittedName>
</protein>
<evidence type="ECO:0000256" key="1">
    <source>
        <dbReference type="SAM" id="MobiDB-lite"/>
    </source>
</evidence>
<organism evidence="2">
    <name type="scientific">Sylvanvirus sp</name>
    <dbReference type="NCBI Taxonomy" id="2487774"/>
    <lineage>
        <taxon>Viruses</taxon>
    </lineage>
</organism>
<name>A0A3G5AJE4_9VIRU</name>
<evidence type="ECO:0000313" key="2">
    <source>
        <dbReference type="EMBL" id="AYV86774.1"/>
    </source>
</evidence>
<dbReference type="EMBL" id="MK072515">
    <property type="protein sequence ID" value="AYV86774.1"/>
    <property type="molecule type" value="Genomic_DNA"/>
</dbReference>
<sequence>MSYFKLFICIHYITCHHALRRGKRSGNFDDSINLVGFFLTLRKKKNYSKFCLYSSYNIISFYNLLHHLFNYIIIQTNMLRSVFRKGSGMFPKVSFCQFMSSSSYSHSISFLPIQVGKIVATSKSTPTILPFPIQHLVETQRSESSFLPFWVSDIIDTTRSEPDDSFPDCICSPPINKQPR</sequence>
<accession>A0A3G5AJE4</accession>
<reference evidence="2" key="1">
    <citation type="submission" date="2018-10" db="EMBL/GenBank/DDBJ databases">
        <title>Hidden diversity of soil giant viruses.</title>
        <authorList>
            <person name="Schulz F."/>
            <person name="Alteio L."/>
            <person name="Goudeau D."/>
            <person name="Ryan E.M."/>
            <person name="Malmstrom R.R."/>
            <person name="Blanchard J."/>
            <person name="Woyke T."/>
        </authorList>
    </citation>
    <scope>NUCLEOTIDE SEQUENCE</scope>
    <source>
        <strain evidence="2">SYV1</strain>
    </source>
</reference>
<proteinExistence type="predicted"/>
<gene>
    <name evidence="2" type="ORF">Sylvanvirus9_4</name>
</gene>
<feature type="region of interest" description="Disordered" evidence="1">
    <location>
        <begin position="159"/>
        <end position="180"/>
    </location>
</feature>